<organism evidence="2">
    <name type="scientific">Culex pipiens</name>
    <name type="common">House mosquito</name>
    <dbReference type="NCBI Taxonomy" id="7175"/>
    <lineage>
        <taxon>Eukaryota</taxon>
        <taxon>Metazoa</taxon>
        <taxon>Ecdysozoa</taxon>
        <taxon>Arthropoda</taxon>
        <taxon>Hexapoda</taxon>
        <taxon>Insecta</taxon>
        <taxon>Pterygota</taxon>
        <taxon>Neoptera</taxon>
        <taxon>Endopterygota</taxon>
        <taxon>Diptera</taxon>
        <taxon>Nematocera</taxon>
        <taxon>Culicoidea</taxon>
        <taxon>Culicidae</taxon>
        <taxon>Culicinae</taxon>
        <taxon>Culicini</taxon>
        <taxon>Culex</taxon>
        <taxon>Culex</taxon>
    </lineage>
</organism>
<dbReference type="EMBL" id="HBUE01049849">
    <property type="protein sequence ID" value="CAG6463928.1"/>
    <property type="molecule type" value="Transcribed_RNA"/>
</dbReference>
<reference evidence="2" key="1">
    <citation type="submission" date="2021-05" db="EMBL/GenBank/DDBJ databases">
        <authorList>
            <person name="Alioto T."/>
            <person name="Alioto T."/>
            <person name="Gomez Garrido J."/>
        </authorList>
    </citation>
    <scope>NUCLEOTIDE SEQUENCE</scope>
</reference>
<name>A0A8D8AUX3_CULPI</name>
<protein>
    <submittedName>
        <fullName evidence="2">(northern house mosquito) hypothetical protein</fullName>
    </submittedName>
</protein>
<evidence type="ECO:0000256" key="1">
    <source>
        <dbReference type="SAM" id="Phobius"/>
    </source>
</evidence>
<keyword evidence="1" id="KW-0812">Transmembrane</keyword>
<feature type="transmembrane region" description="Helical" evidence="1">
    <location>
        <begin position="6"/>
        <end position="30"/>
    </location>
</feature>
<keyword evidence="1" id="KW-1133">Transmembrane helix</keyword>
<accession>A0A8D8AUX3</accession>
<proteinExistence type="predicted"/>
<dbReference type="AlphaFoldDB" id="A0A8D8AUX3"/>
<keyword evidence="1" id="KW-0472">Membrane</keyword>
<sequence length="105" mass="12195">MGMYLYVLFYSLSFTLLQCCVFFAGFESSLEGVLSKKKKKKTNFVSVCVVVFVCGKYTDLCFVDLRRGGEEQRFAWRSSQFAFGFILLQFLKMKLIKKNTLEANY</sequence>
<evidence type="ECO:0000313" key="2">
    <source>
        <dbReference type="EMBL" id="CAG6463928.1"/>
    </source>
</evidence>